<feature type="non-terminal residue" evidence="1">
    <location>
        <position position="72"/>
    </location>
</feature>
<organism evidence="1 2">
    <name type="scientific">Cymbomonas tetramitiformis</name>
    <dbReference type="NCBI Taxonomy" id="36881"/>
    <lineage>
        <taxon>Eukaryota</taxon>
        <taxon>Viridiplantae</taxon>
        <taxon>Chlorophyta</taxon>
        <taxon>Pyramimonadophyceae</taxon>
        <taxon>Pyramimonadales</taxon>
        <taxon>Pyramimonadaceae</taxon>
        <taxon>Cymbomonas</taxon>
    </lineage>
</organism>
<gene>
    <name evidence="1" type="ORF">CYMTET_30695</name>
</gene>
<proteinExistence type="predicted"/>
<dbReference type="Proteomes" id="UP001190700">
    <property type="component" value="Unassembled WGS sequence"/>
</dbReference>
<dbReference type="AlphaFoldDB" id="A0AAE0FIE4"/>
<accession>A0AAE0FIE4</accession>
<evidence type="ECO:0000313" key="1">
    <source>
        <dbReference type="EMBL" id="KAK3260334.1"/>
    </source>
</evidence>
<sequence length="72" mass="7682">MPCSTPAEANGVSYKFLATAPTYYDLVTSGASCSAARSDCEAIFYKEECKRAAIELQLSDTDTGSAHNSDSY</sequence>
<keyword evidence="2" id="KW-1185">Reference proteome</keyword>
<comment type="caution">
    <text evidence="1">The sequence shown here is derived from an EMBL/GenBank/DDBJ whole genome shotgun (WGS) entry which is preliminary data.</text>
</comment>
<dbReference type="EMBL" id="LGRX02017837">
    <property type="protein sequence ID" value="KAK3260334.1"/>
    <property type="molecule type" value="Genomic_DNA"/>
</dbReference>
<name>A0AAE0FIE4_9CHLO</name>
<evidence type="ECO:0000313" key="2">
    <source>
        <dbReference type="Proteomes" id="UP001190700"/>
    </source>
</evidence>
<reference evidence="1 2" key="1">
    <citation type="journal article" date="2015" name="Genome Biol. Evol.">
        <title>Comparative Genomics of a Bacterivorous Green Alga Reveals Evolutionary Causalities and Consequences of Phago-Mixotrophic Mode of Nutrition.</title>
        <authorList>
            <person name="Burns J.A."/>
            <person name="Paasch A."/>
            <person name="Narechania A."/>
            <person name="Kim E."/>
        </authorList>
    </citation>
    <scope>NUCLEOTIDE SEQUENCE [LARGE SCALE GENOMIC DNA]</scope>
    <source>
        <strain evidence="1 2">PLY_AMNH</strain>
    </source>
</reference>
<protein>
    <submittedName>
        <fullName evidence="1">Uncharacterized protein</fullName>
    </submittedName>
</protein>